<dbReference type="Proteomes" id="UP000095517">
    <property type="component" value="Unassembled WGS sequence"/>
</dbReference>
<organism evidence="2 3">
    <name type="scientific">Bacteroides finegoldii</name>
    <dbReference type="NCBI Taxonomy" id="338188"/>
    <lineage>
        <taxon>Bacteria</taxon>
        <taxon>Pseudomonadati</taxon>
        <taxon>Bacteroidota</taxon>
        <taxon>Bacteroidia</taxon>
        <taxon>Bacteroidales</taxon>
        <taxon>Bacteroidaceae</taxon>
        <taxon>Bacteroides</taxon>
    </lineage>
</organism>
<dbReference type="InterPro" id="IPR032291">
    <property type="entry name" value="Abn2_C"/>
</dbReference>
<dbReference type="Pfam" id="PF16369">
    <property type="entry name" value="GH43_C"/>
    <property type="match status" value="1"/>
</dbReference>
<dbReference type="GeneID" id="95972178"/>
<accession>A0A173X0P9</accession>
<protein>
    <submittedName>
        <fullName evidence="2">Endo-arabinase</fullName>
    </submittedName>
</protein>
<reference evidence="2 3" key="1">
    <citation type="submission" date="2015-09" db="EMBL/GenBank/DDBJ databases">
        <authorList>
            <consortium name="Pathogen Informatics"/>
        </authorList>
    </citation>
    <scope>NUCLEOTIDE SEQUENCE [LARGE SCALE GENOMIC DNA]</scope>
    <source>
        <strain evidence="2 3">2789STDY5608840</strain>
    </source>
</reference>
<dbReference type="Gene3D" id="2.40.128.10">
    <property type="match status" value="1"/>
</dbReference>
<evidence type="ECO:0000259" key="1">
    <source>
        <dbReference type="Pfam" id="PF16369"/>
    </source>
</evidence>
<evidence type="ECO:0000313" key="3">
    <source>
        <dbReference type="Proteomes" id="UP000095517"/>
    </source>
</evidence>
<name>A0A173X0P9_9BACE</name>
<dbReference type="STRING" id="338188.ERS852397_00259"/>
<feature type="domain" description="Extracellular endo-alpha-(1-&gt;5)-L-arabinanase C-terminal" evidence="1">
    <location>
        <begin position="11"/>
        <end position="65"/>
    </location>
</feature>
<dbReference type="AlphaFoldDB" id="A0A173X0P9"/>
<dbReference type="RefSeq" id="WP_007753693.1">
    <property type="nucleotide sequence ID" value="NZ_CABIXA010000001.1"/>
</dbReference>
<gene>
    <name evidence="2" type="ORF">ERS852397_00259</name>
</gene>
<evidence type="ECO:0000313" key="2">
    <source>
        <dbReference type="EMBL" id="CUN45439.1"/>
    </source>
</evidence>
<proteinExistence type="predicted"/>
<sequence>MVDVEGKFVLASGKWPFLTENYLLMLDLGTEKIENLIIFAGHDWENETETILFTGLDSRGRSVWGKRIE</sequence>
<dbReference type="EMBL" id="CYZH01000001">
    <property type="protein sequence ID" value="CUN45439.1"/>
    <property type="molecule type" value="Genomic_DNA"/>
</dbReference>